<evidence type="ECO:0000256" key="1">
    <source>
        <dbReference type="SAM" id="SignalP"/>
    </source>
</evidence>
<protein>
    <recommendedName>
        <fullName evidence="4">Secreted protein</fullName>
    </recommendedName>
</protein>
<accession>A0A2N3XQ62</accession>
<gene>
    <name evidence="2" type="ORF">A8926_0293</name>
</gene>
<feature type="signal peptide" evidence="1">
    <location>
        <begin position="1"/>
        <end position="20"/>
    </location>
</feature>
<keyword evidence="3" id="KW-1185">Reference proteome</keyword>
<evidence type="ECO:0008006" key="4">
    <source>
        <dbReference type="Google" id="ProtNLM"/>
    </source>
</evidence>
<sequence>MPMKRLLASMLSTTTPYTTAATRSAVRSLTPATPGWTWGTQVGVLNAVSRDQPRSIRPTFWNSLRSR</sequence>
<evidence type="ECO:0000313" key="2">
    <source>
        <dbReference type="EMBL" id="PKW12803.1"/>
    </source>
</evidence>
<dbReference type="AlphaFoldDB" id="A0A2N3XQ62"/>
<organism evidence="2 3">
    <name type="scientific">Saccharopolyspora spinosa</name>
    <dbReference type="NCBI Taxonomy" id="60894"/>
    <lineage>
        <taxon>Bacteria</taxon>
        <taxon>Bacillati</taxon>
        <taxon>Actinomycetota</taxon>
        <taxon>Actinomycetes</taxon>
        <taxon>Pseudonocardiales</taxon>
        <taxon>Pseudonocardiaceae</taxon>
        <taxon>Saccharopolyspora</taxon>
    </lineage>
</organism>
<comment type="caution">
    <text evidence="2">The sequence shown here is derived from an EMBL/GenBank/DDBJ whole genome shotgun (WGS) entry which is preliminary data.</text>
</comment>
<evidence type="ECO:0000313" key="3">
    <source>
        <dbReference type="Proteomes" id="UP000233786"/>
    </source>
</evidence>
<proteinExistence type="predicted"/>
<feature type="chain" id="PRO_5014859307" description="Secreted protein" evidence="1">
    <location>
        <begin position="21"/>
        <end position="67"/>
    </location>
</feature>
<dbReference type="Proteomes" id="UP000233786">
    <property type="component" value="Unassembled WGS sequence"/>
</dbReference>
<name>A0A2N3XQ62_SACSN</name>
<reference evidence="2" key="1">
    <citation type="submission" date="2017-12" db="EMBL/GenBank/DDBJ databases">
        <title>Sequencing the genomes of 1000 Actinobacteria strains.</title>
        <authorList>
            <person name="Klenk H.-P."/>
        </authorList>
    </citation>
    <scope>NUCLEOTIDE SEQUENCE [LARGE SCALE GENOMIC DNA]</scope>
    <source>
        <strain evidence="2">DSM 44228</strain>
    </source>
</reference>
<keyword evidence="1" id="KW-0732">Signal</keyword>
<dbReference type="EMBL" id="PJNB01000001">
    <property type="protein sequence ID" value="PKW12803.1"/>
    <property type="molecule type" value="Genomic_DNA"/>
</dbReference>